<dbReference type="Pfam" id="PF01027">
    <property type="entry name" value="Bax1-I"/>
    <property type="match status" value="1"/>
</dbReference>
<evidence type="ECO:0000256" key="6">
    <source>
        <dbReference type="RuleBase" id="RU004379"/>
    </source>
</evidence>
<evidence type="ECO:0000313" key="8">
    <source>
        <dbReference type="Proteomes" id="UP000760668"/>
    </source>
</evidence>
<feature type="transmembrane region" description="Helical" evidence="6">
    <location>
        <begin position="29"/>
        <end position="48"/>
    </location>
</feature>
<keyword evidence="3 6" id="KW-0812">Transmembrane</keyword>
<gene>
    <name evidence="7" type="ORF">K8V01_06285</name>
</gene>
<dbReference type="EMBL" id="DYUC01000060">
    <property type="protein sequence ID" value="HJG86611.1"/>
    <property type="molecule type" value="Genomic_DNA"/>
</dbReference>
<proteinExistence type="inferred from homology"/>
<comment type="subcellular location">
    <subcellularLocation>
        <location evidence="1">Membrane</location>
        <topology evidence="1">Multi-pass membrane protein</topology>
    </subcellularLocation>
</comment>
<feature type="transmembrane region" description="Helical" evidence="6">
    <location>
        <begin position="210"/>
        <end position="230"/>
    </location>
</feature>
<keyword evidence="5 6" id="KW-0472">Membrane</keyword>
<comment type="caution">
    <text evidence="7">The sequence shown here is derived from an EMBL/GenBank/DDBJ whole genome shotgun (WGS) entry which is preliminary data.</text>
</comment>
<dbReference type="PANTHER" id="PTHR23291">
    <property type="entry name" value="BAX INHIBITOR-RELATED"/>
    <property type="match status" value="1"/>
</dbReference>
<dbReference type="Proteomes" id="UP000760668">
    <property type="component" value="Unassembled WGS sequence"/>
</dbReference>
<reference evidence="7" key="2">
    <citation type="submission" date="2021-09" db="EMBL/GenBank/DDBJ databases">
        <authorList>
            <person name="Gilroy R."/>
        </authorList>
    </citation>
    <scope>NUCLEOTIDE SEQUENCE</scope>
    <source>
        <strain evidence="7">CHK179-5677</strain>
    </source>
</reference>
<dbReference type="CDD" id="cd10432">
    <property type="entry name" value="BI-1-like_bacterial"/>
    <property type="match status" value="1"/>
</dbReference>
<dbReference type="PANTHER" id="PTHR23291:SF50">
    <property type="entry name" value="PROTEIN LIFEGUARD 4"/>
    <property type="match status" value="1"/>
</dbReference>
<evidence type="ECO:0000256" key="1">
    <source>
        <dbReference type="ARBA" id="ARBA00004141"/>
    </source>
</evidence>
<keyword evidence="4 6" id="KW-1133">Transmembrane helix</keyword>
<comment type="similarity">
    <text evidence="2 6">Belongs to the BI1 family.</text>
</comment>
<dbReference type="InterPro" id="IPR006214">
    <property type="entry name" value="Bax_inhibitor_1-related"/>
</dbReference>
<dbReference type="RefSeq" id="WP_295369858.1">
    <property type="nucleotide sequence ID" value="NZ_DYUC01000060.1"/>
</dbReference>
<feature type="transmembrane region" description="Helical" evidence="6">
    <location>
        <begin position="173"/>
        <end position="190"/>
    </location>
</feature>
<evidence type="ECO:0000256" key="3">
    <source>
        <dbReference type="ARBA" id="ARBA00022692"/>
    </source>
</evidence>
<feature type="transmembrane region" description="Helical" evidence="6">
    <location>
        <begin position="60"/>
        <end position="78"/>
    </location>
</feature>
<organism evidence="7 8">
    <name type="scientific">Pseudoflavonifractor capillosus</name>
    <dbReference type="NCBI Taxonomy" id="106588"/>
    <lineage>
        <taxon>Bacteria</taxon>
        <taxon>Bacillati</taxon>
        <taxon>Bacillota</taxon>
        <taxon>Clostridia</taxon>
        <taxon>Eubacteriales</taxon>
        <taxon>Oscillospiraceae</taxon>
        <taxon>Pseudoflavonifractor</taxon>
    </lineage>
</organism>
<sequence>MYENNYYTQEGYGGYGMVETVGRYTARTFLWMFAGLAVTFGVALAGYITGFSIRLLFNSFTYIGLAIAQIAVVIVLSARIDSLSVPAARFLFFAYAALTGVTFSVYFILFDVASLVLVFGVTALYFGAMAAFGYATKADLSRIRTVLTGGLIFLVAFGFLSLFIPGLQAMDRIYCLVGIAVFLGFTAYDTQKIKALHAYYGHDPEMAAKASVFAALQLYLDFINLFLYLLRFLGRRRD</sequence>
<evidence type="ECO:0000313" key="7">
    <source>
        <dbReference type="EMBL" id="HJG86611.1"/>
    </source>
</evidence>
<dbReference type="GO" id="GO:0005886">
    <property type="term" value="C:plasma membrane"/>
    <property type="evidence" value="ECO:0007669"/>
    <property type="project" value="TreeGrafter"/>
</dbReference>
<dbReference type="AlphaFoldDB" id="A0A921MM31"/>
<feature type="transmembrane region" description="Helical" evidence="6">
    <location>
        <begin position="115"/>
        <end position="134"/>
    </location>
</feature>
<protein>
    <submittedName>
        <fullName evidence="7">Bax inhibitor-1/YccA family protein</fullName>
    </submittedName>
</protein>
<evidence type="ECO:0000256" key="5">
    <source>
        <dbReference type="ARBA" id="ARBA00023136"/>
    </source>
</evidence>
<name>A0A921MM31_9FIRM</name>
<evidence type="ECO:0000256" key="4">
    <source>
        <dbReference type="ARBA" id="ARBA00022989"/>
    </source>
</evidence>
<feature type="transmembrane region" description="Helical" evidence="6">
    <location>
        <begin position="90"/>
        <end position="109"/>
    </location>
</feature>
<accession>A0A921MM31</accession>
<feature type="transmembrane region" description="Helical" evidence="6">
    <location>
        <begin position="146"/>
        <end position="167"/>
    </location>
</feature>
<reference evidence="7" key="1">
    <citation type="journal article" date="2021" name="PeerJ">
        <title>Extensive microbial diversity within the chicken gut microbiome revealed by metagenomics and culture.</title>
        <authorList>
            <person name="Gilroy R."/>
            <person name="Ravi A."/>
            <person name="Getino M."/>
            <person name="Pursley I."/>
            <person name="Horton D.L."/>
            <person name="Alikhan N.F."/>
            <person name="Baker D."/>
            <person name="Gharbi K."/>
            <person name="Hall N."/>
            <person name="Watson M."/>
            <person name="Adriaenssens E.M."/>
            <person name="Foster-Nyarko E."/>
            <person name="Jarju S."/>
            <person name="Secka A."/>
            <person name="Antonio M."/>
            <person name="Oren A."/>
            <person name="Chaudhuri R.R."/>
            <person name="La Ragione R."/>
            <person name="Hildebrand F."/>
            <person name="Pallen M.J."/>
        </authorList>
    </citation>
    <scope>NUCLEOTIDE SEQUENCE</scope>
    <source>
        <strain evidence="7">CHK179-5677</strain>
    </source>
</reference>
<evidence type="ECO:0000256" key="2">
    <source>
        <dbReference type="ARBA" id="ARBA00010350"/>
    </source>
</evidence>